<reference evidence="8" key="1">
    <citation type="submission" date="2018-12" db="EMBL/GenBank/DDBJ databases">
        <authorList>
            <person name="Yazar S."/>
        </authorList>
    </citation>
    <scope>NUCLEOTIDE SEQUENCE [LARGE SCALE GENOMIC DNA]</scope>
</reference>
<dbReference type="SMART" id="SM00408">
    <property type="entry name" value="IGc2"/>
    <property type="match status" value="2"/>
</dbReference>
<organism evidence="7 8">
    <name type="scientific">Vombatus ursinus</name>
    <name type="common">Common wombat</name>
    <dbReference type="NCBI Taxonomy" id="29139"/>
    <lineage>
        <taxon>Eukaryota</taxon>
        <taxon>Metazoa</taxon>
        <taxon>Chordata</taxon>
        <taxon>Craniata</taxon>
        <taxon>Vertebrata</taxon>
        <taxon>Euteleostomi</taxon>
        <taxon>Mammalia</taxon>
        <taxon>Metatheria</taxon>
        <taxon>Diprotodontia</taxon>
        <taxon>Vombatidae</taxon>
        <taxon>Vombatus</taxon>
    </lineage>
</organism>
<dbReference type="STRING" id="29139.ENSVURP00010024048"/>
<keyword evidence="1" id="KW-0732">Signal</keyword>
<reference evidence="7" key="2">
    <citation type="submission" date="2025-08" db="UniProtKB">
        <authorList>
            <consortium name="Ensembl"/>
        </authorList>
    </citation>
    <scope>IDENTIFICATION</scope>
</reference>
<dbReference type="InterPro" id="IPR052598">
    <property type="entry name" value="IgSF_CEA-related"/>
</dbReference>
<dbReference type="OMA" id="CNTHTHL"/>
<dbReference type="Proteomes" id="UP000314987">
    <property type="component" value="Unassembled WGS sequence"/>
</dbReference>
<feature type="domain" description="Ig-like" evidence="6">
    <location>
        <begin position="39"/>
        <end position="133"/>
    </location>
</feature>
<comment type="similarity">
    <text evidence="5">Belongs to the immunoglobulin superfamily. CEA family.</text>
</comment>
<dbReference type="SUPFAM" id="SSF48726">
    <property type="entry name" value="Immunoglobulin"/>
    <property type="match status" value="3"/>
</dbReference>
<evidence type="ECO:0000259" key="6">
    <source>
        <dbReference type="PROSITE" id="PS50835"/>
    </source>
</evidence>
<dbReference type="PANTHER" id="PTHR44337:SF20">
    <property type="entry name" value="CARCINOEMBRYONIC ANTIGEN-RELATED CELL ADHESION MOLECULE 5-RELATED"/>
    <property type="match status" value="1"/>
</dbReference>
<dbReference type="FunFam" id="2.60.40.10:FF:000244">
    <property type="entry name" value="carcinoembryonic antigen-related cell adhesion molecule 16"/>
    <property type="match status" value="1"/>
</dbReference>
<keyword evidence="3" id="KW-0325">Glycoprotein</keyword>
<dbReference type="Ensembl" id="ENSVURT00010027379.1">
    <property type="protein sequence ID" value="ENSVURP00010024048.1"/>
    <property type="gene ID" value="ENSVURG00010018439.1"/>
</dbReference>
<evidence type="ECO:0000256" key="1">
    <source>
        <dbReference type="ARBA" id="ARBA00022729"/>
    </source>
</evidence>
<evidence type="ECO:0000313" key="7">
    <source>
        <dbReference type="Ensembl" id="ENSVURP00010024048.1"/>
    </source>
</evidence>
<accession>A0A4X2LJC5</accession>
<dbReference type="InterPro" id="IPR013783">
    <property type="entry name" value="Ig-like_fold"/>
</dbReference>
<dbReference type="AlphaFoldDB" id="A0A4X2LJC5"/>
<reference evidence="7" key="3">
    <citation type="submission" date="2025-09" db="UniProtKB">
        <authorList>
            <consortium name="Ensembl"/>
        </authorList>
    </citation>
    <scope>IDENTIFICATION</scope>
</reference>
<dbReference type="GeneTree" id="ENSGT01100000263479"/>
<dbReference type="InterPro" id="IPR003599">
    <property type="entry name" value="Ig_sub"/>
</dbReference>
<sequence>YSHRDIDPGLDLSPGNRTLTLEVVTRDDSGLYQCGARNPAVASISAPVTLKAIPVIIINSNNSYLVKFTCNPNEADVNIQWFLNNAELPLSPQLSLSSDNKILTFHNVTRGDSGYYQCKVWNSVGFQESDGINLIVFCELEINSSLTLKCQAESNPAPDYTWYLNENSLGILESQYSISMASRNHDGNYKCTVDNRLAGKSASASVTVKVAGESWRDRLA</sequence>
<dbReference type="Gene3D" id="2.60.40.10">
    <property type="entry name" value="Immunoglobulins"/>
    <property type="match status" value="3"/>
</dbReference>
<evidence type="ECO:0000256" key="3">
    <source>
        <dbReference type="ARBA" id="ARBA00023180"/>
    </source>
</evidence>
<dbReference type="GO" id="GO:0007157">
    <property type="term" value="P:heterophilic cell-cell adhesion via plasma membrane cell adhesion molecules"/>
    <property type="evidence" value="ECO:0007669"/>
    <property type="project" value="TreeGrafter"/>
</dbReference>
<evidence type="ECO:0000256" key="2">
    <source>
        <dbReference type="ARBA" id="ARBA00023157"/>
    </source>
</evidence>
<dbReference type="PROSITE" id="PS50835">
    <property type="entry name" value="IG_LIKE"/>
    <property type="match status" value="2"/>
</dbReference>
<dbReference type="GO" id="GO:0009986">
    <property type="term" value="C:cell surface"/>
    <property type="evidence" value="ECO:0007669"/>
    <property type="project" value="TreeGrafter"/>
</dbReference>
<dbReference type="Pfam" id="PF13895">
    <property type="entry name" value="Ig_2"/>
    <property type="match status" value="1"/>
</dbReference>
<evidence type="ECO:0000256" key="5">
    <source>
        <dbReference type="ARBA" id="ARBA00038222"/>
    </source>
</evidence>
<dbReference type="InterPro" id="IPR003598">
    <property type="entry name" value="Ig_sub2"/>
</dbReference>
<dbReference type="PANTHER" id="PTHR44337">
    <property type="entry name" value="CARCINOEMBRYONIC ANTIGEN-RELATED CELL ADHESION MOLECULE 8"/>
    <property type="match status" value="1"/>
</dbReference>
<dbReference type="InterPro" id="IPR036179">
    <property type="entry name" value="Ig-like_dom_sf"/>
</dbReference>
<proteinExistence type="inferred from homology"/>
<keyword evidence="2" id="KW-1015">Disulfide bond</keyword>
<dbReference type="InterPro" id="IPR007110">
    <property type="entry name" value="Ig-like_dom"/>
</dbReference>
<feature type="domain" description="Ig-like" evidence="6">
    <location>
        <begin position="143"/>
        <end position="207"/>
    </location>
</feature>
<dbReference type="Pfam" id="PF13927">
    <property type="entry name" value="Ig_3"/>
    <property type="match status" value="1"/>
</dbReference>
<keyword evidence="8" id="KW-1185">Reference proteome</keyword>
<evidence type="ECO:0000256" key="4">
    <source>
        <dbReference type="ARBA" id="ARBA00023319"/>
    </source>
</evidence>
<protein>
    <recommendedName>
        <fullName evidence="6">Ig-like domain-containing protein</fullName>
    </recommendedName>
</protein>
<keyword evidence="4" id="KW-0393">Immunoglobulin domain</keyword>
<dbReference type="SMART" id="SM00409">
    <property type="entry name" value="IG"/>
    <property type="match status" value="3"/>
</dbReference>
<name>A0A4X2LJC5_VOMUR</name>
<evidence type="ECO:0000313" key="8">
    <source>
        <dbReference type="Proteomes" id="UP000314987"/>
    </source>
</evidence>